<proteinExistence type="predicted"/>
<comment type="caution">
    <text evidence="2">The sequence shown here is derived from an EMBL/GenBank/DDBJ whole genome shotgun (WGS) entry which is preliminary data.</text>
</comment>
<protein>
    <recommendedName>
        <fullName evidence="1">SLH domain-containing protein</fullName>
    </recommendedName>
</protein>
<dbReference type="PROSITE" id="PS51272">
    <property type="entry name" value="SLH"/>
    <property type="match status" value="1"/>
</dbReference>
<reference evidence="2" key="1">
    <citation type="submission" date="2019-08" db="EMBL/GenBank/DDBJ databases">
        <authorList>
            <person name="Kucharzyk K."/>
            <person name="Murdoch R.W."/>
            <person name="Higgins S."/>
            <person name="Loffler F."/>
        </authorList>
    </citation>
    <scope>NUCLEOTIDE SEQUENCE</scope>
</reference>
<dbReference type="EMBL" id="VSSQ01002604">
    <property type="protein sequence ID" value="MPM16402.1"/>
    <property type="molecule type" value="Genomic_DNA"/>
</dbReference>
<gene>
    <name evidence="2" type="ORF">SDC9_62781</name>
</gene>
<evidence type="ECO:0000313" key="2">
    <source>
        <dbReference type="EMBL" id="MPM16402.1"/>
    </source>
</evidence>
<dbReference type="AlphaFoldDB" id="A0A644XJN1"/>
<accession>A0A644XJN1</accession>
<name>A0A644XJN1_9ZZZZ</name>
<evidence type="ECO:0000259" key="1">
    <source>
        <dbReference type="PROSITE" id="PS51272"/>
    </source>
</evidence>
<dbReference type="InterPro" id="IPR001119">
    <property type="entry name" value="SLH_dom"/>
</dbReference>
<feature type="domain" description="SLH" evidence="1">
    <location>
        <begin position="18"/>
        <end position="87"/>
    </location>
</feature>
<sequence>MKRILAVFLCAVMCVSLVPAAQAEDSRDLSSETALASQLSELGLFQGVAENGSGKADFDLDRAPTRVEALVMLIRALGKDSEAKVYPKTHPFTDVPAWADGYVSYAYDNALAKGVSATLFRAGDTASSDEYLTFMLRALGYTEGVYNEFTWDASQALAAWCGILPIKVNWTQFLRSDAVDVTCAALFANLKGTKTTLHERLISQGVFTEAQFDAAFPTEPFPEDKLLNDRVSEVISSQVKLGMVDDNVYATACHVIADTADSGGVLTVSALVCYQQLPLPKDGIIPYWSSYGTVAPWLIELKKDTLELISCRPAYELKAEGLALTDCFSAKTLAAKDKLQLSMIDVCNLETQLLLDSGVIAYRQPTYEETLAKAKASLTEVTQTLETPACTALLGKLGGKYENYYSVILVFKPGSAVGEGETYTLWGSSEGKIWLSEDGVTFNYSYHFVDKAICEGLPPDAYRYLPETGTCSYAIDLNTLGMTMDIEADE</sequence>
<organism evidence="2">
    <name type="scientific">bioreactor metagenome</name>
    <dbReference type="NCBI Taxonomy" id="1076179"/>
    <lineage>
        <taxon>unclassified sequences</taxon>
        <taxon>metagenomes</taxon>
        <taxon>ecological metagenomes</taxon>
    </lineage>
</organism>